<dbReference type="Proteomes" id="UP000006882">
    <property type="component" value="Chromosome G6"/>
</dbReference>
<keyword evidence="1" id="KW-0732">Signal</keyword>
<dbReference type="EMBL" id="CM007656">
    <property type="protein sequence ID" value="ONI02159.1"/>
    <property type="molecule type" value="Genomic_DNA"/>
</dbReference>
<sequence length="54" mass="6387">MLDFCRILWFVIQTCLERVVAILVQTVRTECVLRVLQNNPFEVQFLSIAYGKRI</sequence>
<name>A0A251NS58_PRUPE</name>
<proteinExistence type="predicted"/>
<keyword evidence="3" id="KW-1185">Reference proteome</keyword>
<organism evidence="2 3">
    <name type="scientific">Prunus persica</name>
    <name type="common">Peach</name>
    <name type="synonym">Amygdalus persica</name>
    <dbReference type="NCBI Taxonomy" id="3760"/>
    <lineage>
        <taxon>Eukaryota</taxon>
        <taxon>Viridiplantae</taxon>
        <taxon>Streptophyta</taxon>
        <taxon>Embryophyta</taxon>
        <taxon>Tracheophyta</taxon>
        <taxon>Spermatophyta</taxon>
        <taxon>Magnoliopsida</taxon>
        <taxon>eudicotyledons</taxon>
        <taxon>Gunneridae</taxon>
        <taxon>Pentapetalae</taxon>
        <taxon>rosids</taxon>
        <taxon>fabids</taxon>
        <taxon>Rosales</taxon>
        <taxon>Rosaceae</taxon>
        <taxon>Amygdaloideae</taxon>
        <taxon>Amygdaleae</taxon>
        <taxon>Prunus</taxon>
    </lineage>
</organism>
<evidence type="ECO:0000256" key="1">
    <source>
        <dbReference type="SAM" id="SignalP"/>
    </source>
</evidence>
<dbReference type="AlphaFoldDB" id="A0A251NS58"/>
<protein>
    <submittedName>
        <fullName evidence="2">Uncharacterized protein</fullName>
    </submittedName>
</protein>
<gene>
    <name evidence="2" type="ORF">PRUPE_6G180600</name>
</gene>
<evidence type="ECO:0000313" key="2">
    <source>
        <dbReference type="EMBL" id="ONI02159.1"/>
    </source>
</evidence>
<dbReference type="Gramene" id="ONI02159">
    <property type="protein sequence ID" value="ONI02159"/>
    <property type="gene ID" value="PRUPE_6G180600"/>
</dbReference>
<feature type="chain" id="PRO_5012829287" evidence="1">
    <location>
        <begin position="22"/>
        <end position="54"/>
    </location>
</feature>
<accession>A0A251NS58</accession>
<reference evidence="2 3" key="1">
    <citation type="journal article" date="2013" name="Nat. Genet.">
        <title>The high-quality draft genome of peach (Prunus persica) identifies unique patterns of genetic diversity, domestication and genome evolution.</title>
        <authorList>
            <consortium name="International Peach Genome Initiative"/>
            <person name="Verde I."/>
            <person name="Abbott A.G."/>
            <person name="Scalabrin S."/>
            <person name="Jung S."/>
            <person name="Shu S."/>
            <person name="Marroni F."/>
            <person name="Zhebentyayeva T."/>
            <person name="Dettori M.T."/>
            <person name="Grimwood J."/>
            <person name="Cattonaro F."/>
            <person name="Zuccolo A."/>
            <person name="Rossini L."/>
            <person name="Jenkins J."/>
            <person name="Vendramin E."/>
            <person name="Meisel L.A."/>
            <person name="Decroocq V."/>
            <person name="Sosinski B."/>
            <person name="Prochnik S."/>
            <person name="Mitros T."/>
            <person name="Policriti A."/>
            <person name="Cipriani G."/>
            <person name="Dondini L."/>
            <person name="Ficklin S."/>
            <person name="Goodstein D.M."/>
            <person name="Xuan P."/>
            <person name="Del Fabbro C."/>
            <person name="Aramini V."/>
            <person name="Copetti D."/>
            <person name="Gonzalez S."/>
            <person name="Horner D.S."/>
            <person name="Falchi R."/>
            <person name="Lucas S."/>
            <person name="Mica E."/>
            <person name="Maldonado J."/>
            <person name="Lazzari B."/>
            <person name="Bielenberg D."/>
            <person name="Pirona R."/>
            <person name="Miculan M."/>
            <person name="Barakat A."/>
            <person name="Testolin R."/>
            <person name="Stella A."/>
            <person name="Tartarini S."/>
            <person name="Tonutti P."/>
            <person name="Arus P."/>
            <person name="Orellana A."/>
            <person name="Wells C."/>
            <person name="Main D."/>
            <person name="Vizzotto G."/>
            <person name="Silva H."/>
            <person name="Salamini F."/>
            <person name="Schmutz J."/>
            <person name="Morgante M."/>
            <person name="Rokhsar D.S."/>
        </authorList>
    </citation>
    <scope>NUCLEOTIDE SEQUENCE [LARGE SCALE GENOMIC DNA]</scope>
    <source>
        <strain evidence="3">cv. Nemared</strain>
    </source>
</reference>
<evidence type="ECO:0000313" key="3">
    <source>
        <dbReference type="Proteomes" id="UP000006882"/>
    </source>
</evidence>
<feature type="signal peptide" evidence="1">
    <location>
        <begin position="1"/>
        <end position="21"/>
    </location>
</feature>